<gene>
    <name evidence="1" type="ORF">KIW84_074523</name>
</gene>
<sequence>MKISLGTGEWCIGGDFNPVKNGDERSSVSYRSGKKEMEEFLDFIDKLDLEELSDIGSKFNWNIIRMEAG</sequence>
<evidence type="ECO:0000313" key="1">
    <source>
        <dbReference type="EMBL" id="KAI5388894.1"/>
    </source>
</evidence>
<proteinExistence type="predicted"/>
<protein>
    <submittedName>
        <fullName evidence="1">Uncharacterized protein</fullName>
    </submittedName>
</protein>
<reference evidence="1 2" key="1">
    <citation type="journal article" date="2022" name="Nat. Genet.">
        <title>Improved pea reference genome and pan-genome highlight genomic features and evolutionary characteristics.</title>
        <authorList>
            <person name="Yang T."/>
            <person name="Liu R."/>
            <person name="Luo Y."/>
            <person name="Hu S."/>
            <person name="Wang D."/>
            <person name="Wang C."/>
            <person name="Pandey M.K."/>
            <person name="Ge S."/>
            <person name="Xu Q."/>
            <person name="Li N."/>
            <person name="Li G."/>
            <person name="Huang Y."/>
            <person name="Saxena R.K."/>
            <person name="Ji Y."/>
            <person name="Li M."/>
            <person name="Yan X."/>
            <person name="He Y."/>
            <person name="Liu Y."/>
            <person name="Wang X."/>
            <person name="Xiang C."/>
            <person name="Varshney R.K."/>
            <person name="Ding H."/>
            <person name="Gao S."/>
            <person name="Zong X."/>
        </authorList>
    </citation>
    <scope>NUCLEOTIDE SEQUENCE [LARGE SCALE GENOMIC DNA]</scope>
    <source>
        <strain evidence="1 2">cv. Zhongwan 6</strain>
    </source>
</reference>
<dbReference type="AlphaFoldDB" id="A0A9D4VU52"/>
<evidence type="ECO:0000313" key="2">
    <source>
        <dbReference type="Proteomes" id="UP001058974"/>
    </source>
</evidence>
<dbReference type="EMBL" id="JAMSHJ010000007">
    <property type="protein sequence ID" value="KAI5388894.1"/>
    <property type="molecule type" value="Genomic_DNA"/>
</dbReference>
<dbReference type="Gramene" id="Psat07G0452300-T1">
    <property type="protein sequence ID" value="KAI5388894.1"/>
    <property type="gene ID" value="KIW84_074523"/>
</dbReference>
<dbReference type="Proteomes" id="UP001058974">
    <property type="component" value="Chromosome 7"/>
</dbReference>
<accession>A0A9D4VU52</accession>
<organism evidence="1 2">
    <name type="scientific">Pisum sativum</name>
    <name type="common">Garden pea</name>
    <name type="synonym">Lathyrus oleraceus</name>
    <dbReference type="NCBI Taxonomy" id="3888"/>
    <lineage>
        <taxon>Eukaryota</taxon>
        <taxon>Viridiplantae</taxon>
        <taxon>Streptophyta</taxon>
        <taxon>Embryophyta</taxon>
        <taxon>Tracheophyta</taxon>
        <taxon>Spermatophyta</taxon>
        <taxon>Magnoliopsida</taxon>
        <taxon>eudicotyledons</taxon>
        <taxon>Gunneridae</taxon>
        <taxon>Pentapetalae</taxon>
        <taxon>rosids</taxon>
        <taxon>fabids</taxon>
        <taxon>Fabales</taxon>
        <taxon>Fabaceae</taxon>
        <taxon>Papilionoideae</taxon>
        <taxon>50 kb inversion clade</taxon>
        <taxon>NPAAA clade</taxon>
        <taxon>Hologalegina</taxon>
        <taxon>IRL clade</taxon>
        <taxon>Fabeae</taxon>
        <taxon>Lathyrus</taxon>
    </lineage>
</organism>
<keyword evidence="2" id="KW-1185">Reference proteome</keyword>
<comment type="caution">
    <text evidence="1">The sequence shown here is derived from an EMBL/GenBank/DDBJ whole genome shotgun (WGS) entry which is preliminary data.</text>
</comment>
<name>A0A9D4VU52_PEA</name>